<keyword evidence="8" id="KW-0406">Ion transport</keyword>
<dbReference type="Gene3D" id="3.30.460.20">
    <property type="entry name" value="CorA soluble domain-like"/>
    <property type="match status" value="1"/>
</dbReference>
<sequence length="316" mass="37280">MPITIHYQTNAKEWKRAENDTAVPNDARFIWYDFVNASAEESKLLASQFHFDPLAIEDTVKTVSRPKLKKYPEYQFLVCHLIHPKDYRAQAVNLFMKGRILVTYHQDNLRKLGDMEAAIQKRSSSQTITPEDVAFIILDFIVDSYFEYVDHIEDEVFSFEDRHVSDTTGNKLMEDVFQIRSLIIKLKRVTMPMQELIQHLKEDTSFTKTKKQKIYIHHIEDHIIKQMHTIKSAEEMTGDIRDNYDSFNSYRLNNIMKILTLVSVIFLPLSLITGIYGMNFWNMPELEWSYGYFTVLAVMLLMSIGLIVYFKMKKWF</sequence>
<gene>
    <name evidence="8 9" type="primary">corA</name>
    <name evidence="9" type="ORF">ACFQ19_02255</name>
</gene>
<reference evidence="10" key="1">
    <citation type="journal article" date="2019" name="Int. J. Syst. Evol. Microbiol.">
        <title>The Global Catalogue of Microorganisms (GCM) 10K type strain sequencing project: providing services to taxonomists for standard genome sequencing and annotation.</title>
        <authorList>
            <consortium name="The Broad Institute Genomics Platform"/>
            <consortium name="The Broad Institute Genome Sequencing Center for Infectious Disease"/>
            <person name="Wu L."/>
            <person name="Ma J."/>
        </authorList>
    </citation>
    <scope>NUCLEOTIDE SEQUENCE [LARGE SCALE GENOMIC DNA]</scope>
    <source>
        <strain evidence="10">CCUG 56608</strain>
    </source>
</reference>
<name>A0ABW3NB29_9BACI</name>
<evidence type="ECO:0000256" key="4">
    <source>
        <dbReference type="ARBA" id="ARBA00022475"/>
    </source>
</evidence>
<keyword evidence="5 8" id="KW-0812">Transmembrane</keyword>
<accession>A0ABW3NB29</accession>
<comment type="function">
    <text evidence="8">Mediates influx of magnesium ions.</text>
</comment>
<keyword evidence="3 8" id="KW-0813">Transport</keyword>
<keyword evidence="6 8" id="KW-1133">Transmembrane helix</keyword>
<dbReference type="InterPro" id="IPR045863">
    <property type="entry name" value="CorA_TM1_TM2"/>
</dbReference>
<evidence type="ECO:0000313" key="10">
    <source>
        <dbReference type="Proteomes" id="UP001597041"/>
    </source>
</evidence>
<organism evidence="9 10">
    <name type="scientific">Oceanobacillus locisalsi</name>
    <dbReference type="NCBI Taxonomy" id="546107"/>
    <lineage>
        <taxon>Bacteria</taxon>
        <taxon>Bacillati</taxon>
        <taxon>Bacillota</taxon>
        <taxon>Bacilli</taxon>
        <taxon>Bacillales</taxon>
        <taxon>Bacillaceae</taxon>
        <taxon>Oceanobacillus</taxon>
    </lineage>
</organism>
<dbReference type="InterPro" id="IPR002523">
    <property type="entry name" value="MgTranspt_CorA/ZnTranspt_ZntB"/>
</dbReference>
<evidence type="ECO:0000256" key="5">
    <source>
        <dbReference type="ARBA" id="ARBA00022692"/>
    </source>
</evidence>
<feature type="transmembrane region" description="Helical" evidence="8">
    <location>
        <begin position="258"/>
        <end position="278"/>
    </location>
</feature>
<keyword evidence="4 8" id="KW-1003">Cell membrane</keyword>
<dbReference type="InterPro" id="IPR045861">
    <property type="entry name" value="CorA_cytoplasmic_dom"/>
</dbReference>
<evidence type="ECO:0000256" key="2">
    <source>
        <dbReference type="ARBA" id="ARBA00009765"/>
    </source>
</evidence>
<evidence type="ECO:0000256" key="1">
    <source>
        <dbReference type="ARBA" id="ARBA00004651"/>
    </source>
</evidence>
<dbReference type="RefSeq" id="WP_379590332.1">
    <property type="nucleotide sequence ID" value="NZ_JBHTKK010000002.1"/>
</dbReference>
<dbReference type="SUPFAM" id="SSF143865">
    <property type="entry name" value="CorA soluble domain-like"/>
    <property type="match status" value="1"/>
</dbReference>
<comment type="similarity">
    <text evidence="2 8">Belongs to the CorA metal ion transporter (MIT) (TC 1.A.35) family.</text>
</comment>
<keyword evidence="8" id="KW-0460">Magnesium</keyword>
<dbReference type="PANTHER" id="PTHR46494">
    <property type="entry name" value="CORA FAMILY METAL ION TRANSPORTER (EUROFUNG)"/>
    <property type="match status" value="1"/>
</dbReference>
<evidence type="ECO:0000256" key="6">
    <source>
        <dbReference type="ARBA" id="ARBA00022989"/>
    </source>
</evidence>
<protein>
    <recommendedName>
        <fullName evidence="8">Magnesium transport protein CorA</fullName>
    </recommendedName>
</protein>
<comment type="caution">
    <text evidence="9">The sequence shown here is derived from an EMBL/GenBank/DDBJ whole genome shotgun (WGS) entry which is preliminary data.</text>
</comment>
<evidence type="ECO:0000256" key="3">
    <source>
        <dbReference type="ARBA" id="ARBA00022448"/>
    </source>
</evidence>
<proteinExistence type="inferred from homology"/>
<dbReference type="EMBL" id="JBHTKK010000002">
    <property type="protein sequence ID" value="MFD1064837.1"/>
    <property type="molecule type" value="Genomic_DNA"/>
</dbReference>
<dbReference type="Pfam" id="PF01544">
    <property type="entry name" value="CorA"/>
    <property type="match status" value="1"/>
</dbReference>
<dbReference type="NCBIfam" id="TIGR00383">
    <property type="entry name" value="corA"/>
    <property type="match status" value="1"/>
</dbReference>
<dbReference type="InterPro" id="IPR004488">
    <property type="entry name" value="Mg/Co-transport_prot_CorA"/>
</dbReference>
<keyword evidence="7 8" id="KW-0472">Membrane</keyword>
<evidence type="ECO:0000256" key="7">
    <source>
        <dbReference type="ARBA" id="ARBA00023136"/>
    </source>
</evidence>
<feature type="transmembrane region" description="Helical" evidence="8">
    <location>
        <begin position="290"/>
        <end position="310"/>
    </location>
</feature>
<evidence type="ECO:0000313" key="9">
    <source>
        <dbReference type="EMBL" id="MFD1064837.1"/>
    </source>
</evidence>
<dbReference type="SUPFAM" id="SSF144083">
    <property type="entry name" value="Magnesium transport protein CorA, transmembrane region"/>
    <property type="match status" value="1"/>
</dbReference>
<dbReference type="Proteomes" id="UP001597041">
    <property type="component" value="Unassembled WGS sequence"/>
</dbReference>
<keyword evidence="10" id="KW-1185">Reference proteome</keyword>
<dbReference type="PANTHER" id="PTHR46494:SF1">
    <property type="entry name" value="CORA FAMILY METAL ION TRANSPORTER (EUROFUNG)"/>
    <property type="match status" value="1"/>
</dbReference>
<evidence type="ECO:0000256" key="8">
    <source>
        <dbReference type="RuleBase" id="RU362010"/>
    </source>
</evidence>
<comment type="subcellular location">
    <subcellularLocation>
        <location evidence="1">Cell membrane</location>
        <topology evidence="1">Multi-pass membrane protein</topology>
    </subcellularLocation>
    <subcellularLocation>
        <location evidence="8">Membrane</location>
        <topology evidence="8">Multi-pass membrane protein</topology>
    </subcellularLocation>
</comment>
<dbReference type="Gene3D" id="1.20.58.340">
    <property type="entry name" value="Magnesium transport protein CorA, transmembrane region"/>
    <property type="match status" value="2"/>
</dbReference>